<keyword evidence="4 6" id="KW-1133">Transmembrane helix</keyword>
<accession>A0A1M7F4Y5</accession>
<organism evidence="7 8">
    <name type="scientific">Vreelandella subglaciescola</name>
    <dbReference type="NCBI Taxonomy" id="29571"/>
    <lineage>
        <taxon>Bacteria</taxon>
        <taxon>Pseudomonadati</taxon>
        <taxon>Pseudomonadota</taxon>
        <taxon>Gammaproteobacteria</taxon>
        <taxon>Oceanospirillales</taxon>
        <taxon>Halomonadaceae</taxon>
        <taxon>Vreelandella</taxon>
    </lineage>
</organism>
<dbReference type="OrthoDB" id="6118108at2"/>
<protein>
    <submittedName>
        <fullName evidence="7">Lipopolysaccharide export system protein LptC</fullName>
    </submittedName>
</protein>
<dbReference type="STRING" id="29571.SAMN05878437_0638"/>
<dbReference type="EMBL" id="LT670847">
    <property type="protein sequence ID" value="SHL98749.1"/>
    <property type="molecule type" value="Genomic_DNA"/>
</dbReference>
<evidence type="ECO:0000313" key="8">
    <source>
        <dbReference type="Proteomes" id="UP000190911"/>
    </source>
</evidence>
<dbReference type="PANTHER" id="PTHR37481:SF1">
    <property type="entry name" value="LIPOPOLYSACCHARIDE EXPORT SYSTEM PROTEIN LPTC"/>
    <property type="match status" value="1"/>
</dbReference>
<dbReference type="PANTHER" id="PTHR37481">
    <property type="entry name" value="LIPOPOLYSACCHARIDE EXPORT SYSTEM PROTEIN LPTC"/>
    <property type="match status" value="1"/>
</dbReference>
<evidence type="ECO:0000256" key="4">
    <source>
        <dbReference type="ARBA" id="ARBA00022989"/>
    </source>
</evidence>
<dbReference type="GO" id="GO:0030288">
    <property type="term" value="C:outer membrane-bounded periplasmic space"/>
    <property type="evidence" value="ECO:0007669"/>
    <property type="project" value="TreeGrafter"/>
</dbReference>
<gene>
    <name evidence="7" type="ORF">SAMN05878437_0638</name>
</gene>
<keyword evidence="8" id="KW-1185">Reference proteome</keyword>
<evidence type="ECO:0000256" key="1">
    <source>
        <dbReference type="ARBA" id="ARBA00022475"/>
    </source>
</evidence>
<keyword evidence="3 6" id="KW-0812">Transmembrane</keyword>
<dbReference type="RefSeq" id="WP_079551243.1">
    <property type="nucleotide sequence ID" value="NZ_LT670847.1"/>
</dbReference>
<evidence type="ECO:0000256" key="2">
    <source>
        <dbReference type="ARBA" id="ARBA00022519"/>
    </source>
</evidence>
<dbReference type="GO" id="GO:0005886">
    <property type="term" value="C:plasma membrane"/>
    <property type="evidence" value="ECO:0007669"/>
    <property type="project" value="InterPro"/>
</dbReference>
<dbReference type="Gene3D" id="2.60.450.10">
    <property type="entry name" value="Lipopolysaccharide (LPS) transport protein A like domain"/>
    <property type="match status" value="1"/>
</dbReference>
<dbReference type="InterPro" id="IPR010664">
    <property type="entry name" value="LipoPS_assembly_LptC-rel"/>
</dbReference>
<evidence type="ECO:0000256" key="3">
    <source>
        <dbReference type="ARBA" id="ARBA00022692"/>
    </source>
</evidence>
<dbReference type="InterPro" id="IPR026265">
    <property type="entry name" value="LptC"/>
</dbReference>
<name>A0A1M7F4Y5_9GAMM</name>
<dbReference type="Proteomes" id="UP000190911">
    <property type="component" value="Chromosome I"/>
</dbReference>
<dbReference type="AlphaFoldDB" id="A0A1M7F4Y5"/>
<sequence>MSATLSWLYRIRKRVWLLLVIITLGVLLAWLDLRDTRNAPPNPSARADEPGHVIENAELTLYDAAGNLTQRLTSPRILHTPQQAITLFDTPRATLIDSEQRQWHATANTGTLNGQKQRLMLDGDARLIAPDEGWQLDTQILYYDSQDAHAWSDSPALLQQPPQRIRAQRLDAWLNTSKVRLTGRVRGYHPPATASAEETP</sequence>
<feature type="transmembrane region" description="Helical" evidence="6">
    <location>
        <begin position="15"/>
        <end position="33"/>
    </location>
</feature>
<dbReference type="GO" id="GO:0017089">
    <property type="term" value="F:glycolipid transfer activity"/>
    <property type="evidence" value="ECO:0007669"/>
    <property type="project" value="TreeGrafter"/>
</dbReference>
<dbReference type="NCBIfam" id="TIGR04409">
    <property type="entry name" value="LptC_YrbK"/>
    <property type="match status" value="1"/>
</dbReference>
<proteinExistence type="predicted"/>
<evidence type="ECO:0000313" key="7">
    <source>
        <dbReference type="EMBL" id="SHL98749.1"/>
    </source>
</evidence>
<evidence type="ECO:0000256" key="6">
    <source>
        <dbReference type="SAM" id="Phobius"/>
    </source>
</evidence>
<dbReference type="InterPro" id="IPR052363">
    <property type="entry name" value="LPS_export_LptC"/>
</dbReference>
<keyword evidence="5 6" id="KW-0472">Membrane</keyword>
<reference evidence="7 8" key="1">
    <citation type="submission" date="2016-11" db="EMBL/GenBank/DDBJ databases">
        <authorList>
            <person name="Jaros S."/>
            <person name="Januszkiewicz K."/>
            <person name="Wedrychowicz H."/>
        </authorList>
    </citation>
    <scope>NUCLEOTIDE SEQUENCE [LARGE SCALE GENOMIC DNA]</scope>
    <source>
        <strain evidence="7 8">ACAM 12</strain>
    </source>
</reference>
<evidence type="ECO:0000256" key="5">
    <source>
        <dbReference type="ARBA" id="ARBA00023136"/>
    </source>
</evidence>
<keyword evidence="2" id="KW-0997">Cell inner membrane</keyword>
<dbReference type="GO" id="GO:0015221">
    <property type="term" value="F:lipopolysaccharide transmembrane transporter activity"/>
    <property type="evidence" value="ECO:0007669"/>
    <property type="project" value="InterPro"/>
</dbReference>
<keyword evidence="1" id="KW-1003">Cell membrane</keyword>
<dbReference type="InParanoid" id="A0A1M7F4Y5"/>
<dbReference type="Pfam" id="PF06835">
    <property type="entry name" value="LptC"/>
    <property type="match status" value="1"/>
</dbReference>